<accession>A0A915HII6</accession>
<protein>
    <submittedName>
        <fullName evidence="2">Uncharacterized protein</fullName>
    </submittedName>
</protein>
<evidence type="ECO:0000313" key="2">
    <source>
        <dbReference type="WBParaSite" id="nRc.2.0.1.t01453-RA"/>
    </source>
</evidence>
<dbReference type="Proteomes" id="UP000887565">
    <property type="component" value="Unplaced"/>
</dbReference>
<reference evidence="2" key="1">
    <citation type="submission" date="2022-11" db="UniProtKB">
        <authorList>
            <consortium name="WormBaseParasite"/>
        </authorList>
    </citation>
    <scope>IDENTIFICATION</scope>
</reference>
<dbReference type="WBParaSite" id="nRc.2.0.1.t01453-RA">
    <property type="protein sequence ID" value="nRc.2.0.1.t01453-RA"/>
    <property type="gene ID" value="nRc.2.0.1.g01453"/>
</dbReference>
<sequence>MKVSTGGLFLAHLKGHLYLPFSMERNGSPTGRNVQPENALLVEKDKCNFVDNDGNLQSYRTERKFPFRSVTLCQLHSVPSHRKRKV</sequence>
<evidence type="ECO:0000313" key="1">
    <source>
        <dbReference type="Proteomes" id="UP000887565"/>
    </source>
</evidence>
<proteinExistence type="predicted"/>
<dbReference type="AlphaFoldDB" id="A0A915HII6"/>
<keyword evidence="1" id="KW-1185">Reference proteome</keyword>
<name>A0A915HII6_ROMCU</name>
<organism evidence="1 2">
    <name type="scientific">Romanomermis culicivorax</name>
    <name type="common">Nematode worm</name>
    <dbReference type="NCBI Taxonomy" id="13658"/>
    <lineage>
        <taxon>Eukaryota</taxon>
        <taxon>Metazoa</taxon>
        <taxon>Ecdysozoa</taxon>
        <taxon>Nematoda</taxon>
        <taxon>Enoplea</taxon>
        <taxon>Dorylaimia</taxon>
        <taxon>Mermithida</taxon>
        <taxon>Mermithoidea</taxon>
        <taxon>Mermithidae</taxon>
        <taxon>Romanomermis</taxon>
    </lineage>
</organism>